<reference evidence="3" key="2">
    <citation type="journal article" date="2020" name="Plant J.">
        <title>Transposons played a major role in the diversification between the closely related almond and peach genomes: results from the almond genome sequence.</title>
        <authorList>
            <person name="Alioto T."/>
            <person name="Alexiou K.G."/>
            <person name="Bardil A."/>
            <person name="Barteri F."/>
            <person name="Castanera R."/>
            <person name="Cruz F."/>
            <person name="Dhingra A."/>
            <person name="Duval H."/>
            <person name="Fernandez I Marti A."/>
            <person name="Frias L."/>
            <person name="Galan B."/>
            <person name="Garcia J.L."/>
            <person name="Howad W."/>
            <person name="Gomez-Garrido J."/>
            <person name="Gut M."/>
            <person name="Julca I."/>
            <person name="Morata J."/>
            <person name="Puigdomenech P."/>
            <person name="Ribeca P."/>
            <person name="Rubio Cabetas M.J."/>
            <person name="Vlasova A."/>
            <person name="Wirthensohn M."/>
            <person name="Garcia-Mas J."/>
            <person name="Gabaldon T."/>
            <person name="Casacuberta J.M."/>
            <person name="Arus P."/>
        </authorList>
    </citation>
    <scope>NUCLEOTIDE SEQUENCE [LARGE SCALE GENOMIC DNA]</scope>
    <source>
        <strain evidence="3">cv. Texas</strain>
    </source>
</reference>
<keyword evidence="4" id="KW-1185">Reference proteome</keyword>
<evidence type="ECO:0000313" key="2">
    <source>
        <dbReference type="EMBL" id="VVA17433.1"/>
    </source>
</evidence>
<dbReference type="InParanoid" id="A0A5E4EP51"/>
<reference evidence="1 4" key="3">
    <citation type="journal article" date="2022" name="G3 (Bethesda)">
        <title>Whole-genome sequence and methylome profiling of the almond [Prunus dulcis (Mill.) D.A. Webb] cultivar 'Nonpareil'.</title>
        <authorList>
            <person name="D'Amico-Willman K.M."/>
            <person name="Ouma W.Z."/>
            <person name="Meulia T."/>
            <person name="Sideli G.M."/>
            <person name="Gradziel T.M."/>
            <person name="Fresnedo-Ramirez J."/>
        </authorList>
    </citation>
    <scope>NUCLEOTIDE SEQUENCE [LARGE SCALE GENOMIC DNA]</scope>
    <source>
        <strain evidence="1">Clone GOH B32 T37-40</strain>
    </source>
</reference>
<reference evidence="2" key="1">
    <citation type="submission" date="2019-07" db="EMBL/GenBank/DDBJ databases">
        <authorList>
            <person name="Alioto T."/>
            <person name="Alioto T."/>
            <person name="Gomez Garrido J."/>
        </authorList>
    </citation>
    <scope>NUCLEOTIDE SEQUENCE</scope>
</reference>
<gene>
    <name evidence="2" type="ORF">ALMOND_2B017610</name>
    <name evidence="1" type="ORF">L3X38_019395</name>
</gene>
<dbReference type="AlphaFoldDB" id="A0A5E4EP51"/>
<evidence type="ECO:0000313" key="4">
    <source>
        <dbReference type="Proteomes" id="UP001054821"/>
    </source>
</evidence>
<proteinExistence type="predicted"/>
<organism evidence="2 3">
    <name type="scientific">Prunus dulcis</name>
    <name type="common">Almond</name>
    <name type="synonym">Amygdalus dulcis</name>
    <dbReference type="NCBI Taxonomy" id="3755"/>
    <lineage>
        <taxon>Eukaryota</taxon>
        <taxon>Viridiplantae</taxon>
        <taxon>Streptophyta</taxon>
        <taxon>Embryophyta</taxon>
        <taxon>Tracheophyta</taxon>
        <taxon>Spermatophyta</taxon>
        <taxon>Magnoliopsida</taxon>
        <taxon>eudicotyledons</taxon>
        <taxon>Gunneridae</taxon>
        <taxon>Pentapetalae</taxon>
        <taxon>rosids</taxon>
        <taxon>fabids</taxon>
        <taxon>Rosales</taxon>
        <taxon>Rosaceae</taxon>
        <taxon>Amygdaloideae</taxon>
        <taxon>Amygdaleae</taxon>
        <taxon>Prunus</taxon>
    </lineage>
</organism>
<dbReference type="PANTHER" id="PTHR34570">
    <property type="entry name" value="OS03G0593100 PROTEIN"/>
    <property type="match status" value="1"/>
</dbReference>
<sequence length="163" mass="18318">MHFAPSAPIIAKTQQKHHQPFKASKFIKLWFSMGRESSDPTVVSSSIALLQERFRQLQKVKERREEQQLLKMLSETDHHHQGVGSIRHFEPAKFSIQSDMARPSSPADHSLSLGLNLQTRQIDHCAMKTQPTTISWPNNTTAASAASASKCFDNSDLDTSLHL</sequence>
<evidence type="ECO:0000313" key="3">
    <source>
        <dbReference type="Proteomes" id="UP000327085"/>
    </source>
</evidence>
<dbReference type="Gramene" id="VVA17433">
    <property type="protein sequence ID" value="VVA17433"/>
    <property type="gene ID" value="Prudul26B017610"/>
</dbReference>
<evidence type="ECO:0000313" key="1">
    <source>
        <dbReference type="EMBL" id="KAI5340121.1"/>
    </source>
</evidence>
<dbReference type="Proteomes" id="UP000327085">
    <property type="component" value="Chromosome 3"/>
</dbReference>
<dbReference type="EMBL" id="JAJFAZ020000003">
    <property type="protein sequence ID" value="KAI5340121.1"/>
    <property type="molecule type" value="Genomic_DNA"/>
</dbReference>
<protein>
    <submittedName>
        <fullName evidence="2">PREDICTED: unnamed product</fullName>
    </submittedName>
</protein>
<dbReference type="Proteomes" id="UP001054821">
    <property type="component" value="Chromosome 3"/>
</dbReference>
<name>A0A5E4EP51_PRUDU</name>
<accession>A0A5E4EP51</accession>
<dbReference type="OMA" id="QIDHCAM"/>
<dbReference type="PANTHER" id="PTHR34570:SF20">
    <property type="entry name" value="MYB-CC TYPE TRANSCRIPTION FACTOR LHEQLE-CONTAINING DOMAIN-CONTAINING PROTEIN"/>
    <property type="match status" value="1"/>
</dbReference>
<dbReference type="EMBL" id="CABIKO010000025">
    <property type="protein sequence ID" value="VVA17433.1"/>
    <property type="molecule type" value="Genomic_DNA"/>
</dbReference>